<organism evidence="2 3">
    <name type="scientific">Alistipes ihumii AP11</name>
    <dbReference type="NCBI Taxonomy" id="1211813"/>
    <lineage>
        <taxon>Bacteria</taxon>
        <taxon>Pseudomonadati</taxon>
        <taxon>Bacteroidota</taxon>
        <taxon>Bacteroidia</taxon>
        <taxon>Bacteroidales</taxon>
        <taxon>Rikenellaceae</taxon>
        <taxon>Alistipes</taxon>
    </lineage>
</organism>
<dbReference type="Pfam" id="PF04338">
    <property type="entry name" value="DUF481"/>
    <property type="match status" value="1"/>
</dbReference>
<keyword evidence="1" id="KW-0732">Signal</keyword>
<reference evidence="2" key="1">
    <citation type="journal article" date="2022" name="Cell">
        <title>Design, construction, and in vivo augmentation of a complex gut microbiome.</title>
        <authorList>
            <person name="Cheng A.G."/>
            <person name="Ho P.Y."/>
            <person name="Aranda-Diaz A."/>
            <person name="Jain S."/>
            <person name="Yu F.B."/>
            <person name="Meng X."/>
            <person name="Wang M."/>
            <person name="Iakiviak M."/>
            <person name="Nagashima K."/>
            <person name="Zhao A."/>
            <person name="Murugkar P."/>
            <person name="Patil A."/>
            <person name="Atabakhsh K."/>
            <person name="Weakley A."/>
            <person name="Yan J."/>
            <person name="Brumbaugh A.R."/>
            <person name="Higginbottom S."/>
            <person name="Dimas A."/>
            <person name="Shiver A.L."/>
            <person name="Deutschbauer A."/>
            <person name="Neff N."/>
            <person name="Sonnenburg J.L."/>
            <person name="Huang K.C."/>
            <person name="Fischbach M.A."/>
        </authorList>
    </citation>
    <scope>NUCLEOTIDE SEQUENCE</scope>
    <source>
        <strain evidence="2">AP11</strain>
    </source>
</reference>
<dbReference type="EMBL" id="CP102294">
    <property type="protein sequence ID" value="UWN57923.1"/>
    <property type="molecule type" value="Genomic_DNA"/>
</dbReference>
<dbReference type="InterPro" id="IPR007433">
    <property type="entry name" value="DUF481"/>
</dbReference>
<dbReference type="RefSeq" id="WP_019244629.1">
    <property type="nucleotide sequence ID" value="NZ_CAPH01000001.1"/>
</dbReference>
<sequence>MKRTIIWIVSLCAATSAAAQEISDTTWTGKGVAGLNLSQVSLSNWAAGGDGSVAFDVLLNYDLVYRRERHLWQNRLELAYGLNNTSSNGMRKTNDKIYLSSVYGYRIARAWYASALLNFNTQFANGYDYNSDPRDYISRFMAPGYLMIGAGVTWMPKKWFTMTFTPATWRGTFVTSSRLSAEGAYGVDPGKRLLSEFGGNLKLEFNYEFLPNMTLYSRVDFYSNYLDKPQNVDVRWDTQINMKINKWFAANLNLNLIYDDDTKILQKDGRQGARIQFKEALGIGLQAAF</sequence>
<proteinExistence type="predicted"/>
<protein>
    <submittedName>
        <fullName evidence="2">DUF3078 domain-containing protein</fullName>
    </submittedName>
</protein>
<name>A0ABY5V1P2_9BACT</name>
<feature type="chain" id="PRO_5047233717" evidence="1">
    <location>
        <begin position="20"/>
        <end position="289"/>
    </location>
</feature>
<keyword evidence="3" id="KW-1185">Reference proteome</keyword>
<feature type="signal peptide" evidence="1">
    <location>
        <begin position="1"/>
        <end position="19"/>
    </location>
</feature>
<dbReference type="InterPro" id="IPR021428">
    <property type="entry name" value="DUF3078"/>
</dbReference>
<dbReference type="Pfam" id="PF11276">
    <property type="entry name" value="DUF3078"/>
    <property type="match status" value="1"/>
</dbReference>
<dbReference type="GeneID" id="82890838"/>
<dbReference type="Proteomes" id="UP001059295">
    <property type="component" value="Chromosome"/>
</dbReference>
<evidence type="ECO:0000313" key="3">
    <source>
        <dbReference type="Proteomes" id="UP001059295"/>
    </source>
</evidence>
<gene>
    <name evidence="2" type="ORF">NQ491_03850</name>
</gene>
<evidence type="ECO:0000313" key="2">
    <source>
        <dbReference type="EMBL" id="UWN57923.1"/>
    </source>
</evidence>
<evidence type="ECO:0000256" key="1">
    <source>
        <dbReference type="SAM" id="SignalP"/>
    </source>
</evidence>
<accession>A0ABY5V1P2</accession>